<dbReference type="EMBL" id="BAAASG010000002">
    <property type="protein sequence ID" value="GAA2474313.1"/>
    <property type="molecule type" value="Genomic_DNA"/>
</dbReference>
<keyword evidence="3" id="KW-0949">S-adenosyl-L-methionine</keyword>
<dbReference type="Proteomes" id="UP001501777">
    <property type="component" value="Unassembled WGS sequence"/>
</dbReference>
<evidence type="ECO:0000256" key="4">
    <source>
        <dbReference type="SAM" id="MobiDB-lite"/>
    </source>
</evidence>
<evidence type="ECO:0000259" key="5">
    <source>
        <dbReference type="Pfam" id="PF13649"/>
    </source>
</evidence>
<evidence type="ECO:0000256" key="3">
    <source>
        <dbReference type="ARBA" id="ARBA00022691"/>
    </source>
</evidence>
<keyword evidence="2" id="KW-0808">Transferase</keyword>
<reference evidence="7" key="1">
    <citation type="journal article" date="2019" name="Int. J. Syst. Evol. Microbiol.">
        <title>The Global Catalogue of Microorganisms (GCM) 10K type strain sequencing project: providing services to taxonomists for standard genome sequencing and annotation.</title>
        <authorList>
            <consortium name="The Broad Institute Genomics Platform"/>
            <consortium name="The Broad Institute Genome Sequencing Center for Infectious Disease"/>
            <person name="Wu L."/>
            <person name="Ma J."/>
        </authorList>
    </citation>
    <scope>NUCLEOTIDE SEQUENCE [LARGE SCALE GENOMIC DNA]</scope>
    <source>
        <strain evidence="7">JCM 4395</strain>
    </source>
</reference>
<dbReference type="InterPro" id="IPR041698">
    <property type="entry name" value="Methyltransf_25"/>
</dbReference>
<dbReference type="InterPro" id="IPR029063">
    <property type="entry name" value="SAM-dependent_MTases_sf"/>
</dbReference>
<sequence>MASVSTTARRGAARLPGSGCGVPRARGPAPKDMTKHRGESNVSVQQYDKIGEAFEGFKSLPLTQYAEVPGFLALVGDVRGKSVLDLASGTGFYSREFKRRGAEDVLGIDISSEMVAAARESEERDPLGVRYEVGDVAQLWPMEGEFDIVTGVQMLNYAEDIAAMERMCRHVHRSLKPGGEFFALMQSPDYVFDKASLEKYGFLCEPTGEETETGPRVRVTALLDPPIEIVSTAPRREVYEQCLRAAGFGEPAWVPLQVSEAGVRAFGADFWADFTANPPLEMLRCRA</sequence>
<dbReference type="Gene3D" id="3.40.50.150">
    <property type="entry name" value="Vaccinia Virus protein VP39"/>
    <property type="match status" value="1"/>
</dbReference>
<dbReference type="PANTHER" id="PTHR43464:SF19">
    <property type="entry name" value="UBIQUINONE BIOSYNTHESIS O-METHYLTRANSFERASE, MITOCHONDRIAL"/>
    <property type="match status" value="1"/>
</dbReference>
<dbReference type="Pfam" id="PF13649">
    <property type="entry name" value="Methyltransf_25"/>
    <property type="match status" value="1"/>
</dbReference>
<gene>
    <name evidence="6" type="ORF">GCM10010276_06910</name>
</gene>
<dbReference type="PANTHER" id="PTHR43464">
    <property type="entry name" value="METHYLTRANSFERASE"/>
    <property type="match status" value="1"/>
</dbReference>
<evidence type="ECO:0000256" key="2">
    <source>
        <dbReference type="ARBA" id="ARBA00022679"/>
    </source>
</evidence>
<comment type="caution">
    <text evidence="6">The sequence shown here is derived from an EMBL/GenBank/DDBJ whole genome shotgun (WGS) entry which is preliminary data.</text>
</comment>
<evidence type="ECO:0000313" key="6">
    <source>
        <dbReference type="EMBL" id="GAA2474313.1"/>
    </source>
</evidence>
<name>A0ABP5Y3B7_STRLO</name>
<feature type="region of interest" description="Disordered" evidence="4">
    <location>
        <begin position="1"/>
        <end position="41"/>
    </location>
</feature>
<accession>A0ABP5Y3B7</accession>
<protein>
    <recommendedName>
        <fullName evidence="5">Methyltransferase domain-containing protein</fullName>
    </recommendedName>
</protein>
<proteinExistence type="predicted"/>
<keyword evidence="1" id="KW-0489">Methyltransferase</keyword>
<keyword evidence="7" id="KW-1185">Reference proteome</keyword>
<evidence type="ECO:0000256" key="1">
    <source>
        <dbReference type="ARBA" id="ARBA00022603"/>
    </source>
</evidence>
<feature type="domain" description="Methyltransferase" evidence="5">
    <location>
        <begin position="83"/>
        <end position="179"/>
    </location>
</feature>
<evidence type="ECO:0000313" key="7">
    <source>
        <dbReference type="Proteomes" id="UP001501777"/>
    </source>
</evidence>
<dbReference type="CDD" id="cd02440">
    <property type="entry name" value="AdoMet_MTases"/>
    <property type="match status" value="1"/>
</dbReference>
<organism evidence="6 7">
    <name type="scientific">Streptomyces longisporus</name>
    <dbReference type="NCBI Taxonomy" id="1948"/>
    <lineage>
        <taxon>Bacteria</taxon>
        <taxon>Bacillati</taxon>
        <taxon>Actinomycetota</taxon>
        <taxon>Actinomycetes</taxon>
        <taxon>Kitasatosporales</taxon>
        <taxon>Streptomycetaceae</taxon>
        <taxon>Streptomyces</taxon>
    </lineage>
</organism>
<dbReference type="SUPFAM" id="SSF53335">
    <property type="entry name" value="S-adenosyl-L-methionine-dependent methyltransferases"/>
    <property type="match status" value="1"/>
</dbReference>